<dbReference type="PANTHER" id="PTHR18063">
    <property type="entry name" value="NF-E2 INDUCIBLE PROTEIN"/>
    <property type="match status" value="1"/>
</dbReference>
<dbReference type="Proteomes" id="UP000179807">
    <property type="component" value="Unassembled WGS sequence"/>
</dbReference>
<dbReference type="GO" id="GO:0005829">
    <property type="term" value="C:cytosol"/>
    <property type="evidence" value="ECO:0007669"/>
    <property type="project" value="TreeGrafter"/>
</dbReference>
<comment type="caution">
    <text evidence="2">The sequence shown here is derived from an EMBL/GenBank/DDBJ whole genome shotgun (WGS) entry which is preliminary data.</text>
</comment>
<dbReference type="PANTHER" id="PTHR18063:SF6">
    <property type="entry name" value="UBIQUITIN CARBOXYL-TERMINAL HYDROLASE"/>
    <property type="match status" value="1"/>
</dbReference>
<dbReference type="GO" id="GO:0016807">
    <property type="term" value="F:cysteine-type carboxypeptidase activity"/>
    <property type="evidence" value="ECO:0007669"/>
    <property type="project" value="TreeGrafter"/>
</dbReference>
<dbReference type="OrthoDB" id="10261212at2759"/>
<evidence type="ECO:0000259" key="1">
    <source>
        <dbReference type="Pfam" id="PF04424"/>
    </source>
</evidence>
<dbReference type="GeneID" id="94829874"/>
<evidence type="ECO:0000313" key="3">
    <source>
        <dbReference type="Proteomes" id="UP000179807"/>
    </source>
</evidence>
<proteinExistence type="predicted"/>
<reference evidence="2" key="1">
    <citation type="submission" date="2016-10" db="EMBL/GenBank/DDBJ databases">
        <authorList>
            <person name="Benchimol M."/>
            <person name="Almeida L.G."/>
            <person name="Vasconcelos A.T."/>
            <person name="Perreira-Neves A."/>
            <person name="Rosa I.A."/>
            <person name="Tasca T."/>
            <person name="Bogo M.R."/>
            <person name="de Souza W."/>
        </authorList>
    </citation>
    <scope>NUCLEOTIDE SEQUENCE [LARGE SCALE GENOMIC DNA]</scope>
    <source>
        <strain evidence="2">K</strain>
    </source>
</reference>
<dbReference type="RefSeq" id="XP_068349466.1">
    <property type="nucleotide sequence ID" value="XM_068495170.1"/>
</dbReference>
<name>A0A1J4JCE3_9EUKA</name>
<protein>
    <recommendedName>
        <fullName evidence="1">MINDY deubiquitinase domain-containing protein</fullName>
    </recommendedName>
</protein>
<dbReference type="GO" id="GO:0071108">
    <property type="term" value="P:protein K48-linked deubiquitination"/>
    <property type="evidence" value="ECO:0007669"/>
    <property type="project" value="TreeGrafter"/>
</dbReference>
<dbReference type="AlphaFoldDB" id="A0A1J4JCE3"/>
<dbReference type="EMBL" id="MLAK01001182">
    <property type="protein sequence ID" value="OHS96329.1"/>
    <property type="molecule type" value="Genomic_DNA"/>
</dbReference>
<dbReference type="GO" id="GO:0071944">
    <property type="term" value="C:cell periphery"/>
    <property type="evidence" value="ECO:0007669"/>
    <property type="project" value="TreeGrafter"/>
</dbReference>
<gene>
    <name evidence="2" type="ORF">TRFO_09958</name>
</gene>
<evidence type="ECO:0000313" key="2">
    <source>
        <dbReference type="EMBL" id="OHS96329.1"/>
    </source>
</evidence>
<keyword evidence="3" id="KW-1185">Reference proteome</keyword>
<organism evidence="2 3">
    <name type="scientific">Tritrichomonas foetus</name>
    <dbReference type="NCBI Taxonomy" id="1144522"/>
    <lineage>
        <taxon>Eukaryota</taxon>
        <taxon>Metamonada</taxon>
        <taxon>Parabasalia</taxon>
        <taxon>Tritrichomonadida</taxon>
        <taxon>Tritrichomonadidae</taxon>
        <taxon>Tritrichomonas</taxon>
    </lineage>
</organism>
<dbReference type="GO" id="GO:0004843">
    <property type="term" value="F:cysteine-type deubiquitinase activity"/>
    <property type="evidence" value="ECO:0007669"/>
    <property type="project" value="InterPro"/>
</dbReference>
<accession>A0A1J4JCE3</accession>
<dbReference type="InterPro" id="IPR033979">
    <property type="entry name" value="MINDY_domain"/>
</dbReference>
<dbReference type="Pfam" id="PF04424">
    <property type="entry name" value="MINDY_DUB"/>
    <property type="match status" value="1"/>
</dbReference>
<feature type="domain" description="MINDY deubiquitinase" evidence="1">
    <location>
        <begin position="7"/>
        <end position="320"/>
    </location>
</feature>
<dbReference type="GO" id="GO:1990380">
    <property type="term" value="F:K48-linked deubiquitinase activity"/>
    <property type="evidence" value="ECO:0007669"/>
    <property type="project" value="InterPro"/>
</dbReference>
<dbReference type="InterPro" id="IPR007518">
    <property type="entry name" value="MINDY"/>
</dbReference>
<dbReference type="VEuPathDB" id="TrichDB:TRFO_09958"/>
<sequence length="358" mass="41231">MSSHQLYQTRTFFFPILNRNVTILMQTRNGPCLLLAIFNALALKGQISIDPGVYSSSAVVDFIRGCCPKAKGLRKMKKGYIVNPRFGGCLLFEKIPSFLKELDLKIVHSMVPREKSEGYSIISKHDCESLQLRLMELDCEDQHINNNHVMNNNHEINNNHEMNNNYLMNNNSDSSSNNSLLACFEMLVNECSSQNSEDLMKNNNEITENNMKENKINYPNDSILEKPKNMNRNPDEKKILLEWNKKVQYQVTNYGISLIRNTMKEDDIFIYFRASHFSVIYKHNNHIFNLITAHSYLGTRSVWQSLPRVNGDVQYFDENFRCYTNMSYAPTGKVEGNKVIPTTELQDNQSDGHGCNIA</sequence>